<evidence type="ECO:0000313" key="2">
    <source>
        <dbReference type="EMBL" id="KDR79026.1"/>
    </source>
</evidence>
<keyword evidence="1" id="KW-0175">Coiled coil</keyword>
<sequence>MERDALLHSIISLERKKEALLREIDSVNLELDVQKAQYSRLVNNAALVYRMPNELLTGIFITCLQSMRPSNRVGVTPFQVSMSHVSHRWREVVLSTPLLWNTIDFRVRPMNHVQRRILSQLHAHLTRSDTCFLDVTLDFHIVDEISPYLNLLAMHSTRWRRLSIVTRYERVDDIRDLLCDANTPILEHLSLSLGKPQDGSLSPRKQYPGVLPSIIPHTGRSLRFVRLAGLALGHLHPPSSSVTTLHLDGWTRNYMTHEQLRKILDATTSLVNLSLNQLYIHHPRDPLEILQPVNLPNLLCLRIRGSCSPISRLLSLMDTPNLRSLSLQNVDTFDSDVLPSVQSLSLDGCAFDDTELGHLFRSFPSVTFLSIDESLPDIYVMLVSDTTTPKPWPHLETISVRDLQSIDVPHFCHMIFMLQESNEALTKISLDRRSRTVLRTKHRLDWLQERLKVENCDIPGPWPLGLGYEDTHDLLE</sequence>
<protein>
    <submittedName>
        <fullName evidence="2">Uncharacterized protein</fullName>
    </submittedName>
</protein>
<dbReference type="AlphaFoldDB" id="A0A067T7D3"/>
<dbReference type="OrthoDB" id="3203373at2759"/>
<dbReference type="Gene3D" id="3.80.10.10">
    <property type="entry name" value="Ribonuclease Inhibitor"/>
    <property type="match status" value="1"/>
</dbReference>
<dbReference type="PANTHER" id="PTHR38926">
    <property type="entry name" value="F-BOX DOMAIN CONTAINING PROTEIN, EXPRESSED"/>
    <property type="match status" value="1"/>
</dbReference>
<dbReference type="HOGENOM" id="CLU_020999_3_1_1"/>
<keyword evidence="3" id="KW-1185">Reference proteome</keyword>
<proteinExistence type="predicted"/>
<name>A0A067T7D3_GALM3</name>
<dbReference type="STRING" id="685588.A0A067T7D3"/>
<organism evidence="2 3">
    <name type="scientific">Galerina marginata (strain CBS 339.88)</name>
    <dbReference type="NCBI Taxonomy" id="685588"/>
    <lineage>
        <taxon>Eukaryota</taxon>
        <taxon>Fungi</taxon>
        <taxon>Dikarya</taxon>
        <taxon>Basidiomycota</taxon>
        <taxon>Agaricomycotina</taxon>
        <taxon>Agaricomycetes</taxon>
        <taxon>Agaricomycetidae</taxon>
        <taxon>Agaricales</taxon>
        <taxon>Agaricineae</taxon>
        <taxon>Strophariaceae</taxon>
        <taxon>Galerina</taxon>
    </lineage>
</organism>
<dbReference type="SUPFAM" id="SSF52047">
    <property type="entry name" value="RNI-like"/>
    <property type="match status" value="1"/>
</dbReference>
<evidence type="ECO:0000313" key="3">
    <source>
        <dbReference type="Proteomes" id="UP000027222"/>
    </source>
</evidence>
<dbReference type="PANTHER" id="PTHR38926:SF5">
    <property type="entry name" value="F-BOX AND LEUCINE-RICH REPEAT PROTEIN 6"/>
    <property type="match status" value="1"/>
</dbReference>
<accession>A0A067T7D3</accession>
<gene>
    <name evidence="2" type="ORF">GALMADRAFT_1287252</name>
</gene>
<dbReference type="Proteomes" id="UP000027222">
    <property type="component" value="Unassembled WGS sequence"/>
</dbReference>
<evidence type="ECO:0000256" key="1">
    <source>
        <dbReference type="SAM" id="Coils"/>
    </source>
</evidence>
<dbReference type="InterPro" id="IPR032675">
    <property type="entry name" value="LRR_dom_sf"/>
</dbReference>
<reference evidence="3" key="1">
    <citation type="journal article" date="2014" name="Proc. Natl. Acad. Sci. U.S.A.">
        <title>Extensive sampling of basidiomycete genomes demonstrates inadequacy of the white-rot/brown-rot paradigm for wood decay fungi.</title>
        <authorList>
            <person name="Riley R."/>
            <person name="Salamov A.A."/>
            <person name="Brown D.W."/>
            <person name="Nagy L.G."/>
            <person name="Floudas D."/>
            <person name="Held B.W."/>
            <person name="Levasseur A."/>
            <person name="Lombard V."/>
            <person name="Morin E."/>
            <person name="Otillar R."/>
            <person name="Lindquist E.A."/>
            <person name="Sun H."/>
            <person name="LaButti K.M."/>
            <person name="Schmutz J."/>
            <person name="Jabbour D."/>
            <person name="Luo H."/>
            <person name="Baker S.E."/>
            <person name="Pisabarro A.G."/>
            <person name="Walton J.D."/>
            <person name="Blanchette R.A."/>
            <person name="Henrissat B."/>
            <person name="Martin F."/>
            <person name="Cullen D."/>
            <person name="Hibbett D.S."/>
            <person name="Grigoriev I.V."/>
        </authorList>
    </citation>
    <scope>NUCLEOTIDE SEQUENCE [LARGE SCALE GENOMIC DNA]</scope>
    <source>
        <strain evidence="3">CBS 339.88</strain>
    </source>
</reference>
<feature type="coiled-coil region" evidence="1">
    <location>
        <begin position="3"/>
        <end position="37"/>
    </location>
</feature>
<dbReference type="Gene3D" id="1.20.1280.50">
    <property type="match status" value="1"/>
</dbReference>
<dbReference type="EMBL" id="KL142374">
    <property type="protein sequence ID" value="KDR79026.1"/>
    <property type="molecule type" value="Genomic_DNA"/>
</dbReference>